<evidence type="ECO:0000259" key="1">
    <source>
        <dbReference type="PROSITE" id="PS50943"/>
    </source>
</evidence>
<dbReference type="Pfam" id="PF01381">
    <property type="entry name" value="HTH_3"/>
    <property type="match status" value="1"/>
</dbReference>
<keyword evidence="3" id="KW-1185">Reference proteome</keyword>
<sequence>MMKLELHKELRRYREEVLGLQQTEAAERLNISPGGLSNYESGKREISLDTLLKFKEVYKIPTEEMNRILYGEEREGYSTDPMILRESFEDEETAAILKMLDEHPKLKRTLASITYQTEKRQEKFINISASLYTFAKDW</sequence>
<dbReference type="SMART" id="SM00530">
    <property type="entry name" value="HTH_XRE"/>
    <property type="match status" value="1"/>
</dbReference>
<dbReference type="InterPro" id="IPR001387">
    <property type="entry name" value="Cro/C1-type_HTH"/>
</dbReference>
<dbReference type="Proteomes" id="UP001628668">
    <property type="component" value="Unassembled WGS sequence"/>
</dbReference>
<dbReference type="CDD" id="cd00093">
    <property type="entry name" value="HTH_XRE"/>
    <property type="match status" value="1"/>
</dbReference>
<name>A0ABW8VUB7_9BACI</name>
<protein>
    <submittedName>
        <fullName evidence="2">Helix-turn-helix domain-containing protein</fullName>
    </submittedName>
</protein>
<feature type="domain" description="HTH cro/C1-type" evidence="1">
    <location>
        <begin position="10"/>
        <end position="65"/>
    </location>
</feature>
<comment type="caution">
    <text evidence="2">The sequence shown here is derived from an EMBL/GenBank/DDBJ whole genome shotgun (WGS) entry which is preliminary data.</text>
</comment>
<gene>
    <name evidence="2" type="ORF">ACKA06_13335</name>
</gene>
<dbReference type="InterPro" id="IPR010982">
    <property type="entry name" value="Lambda_DNA-bd_dom_sf"/>
</dbReference>
<organism evidence="2 3">
    <name type="scientific">Rossellomorea oryzaecorticis</name>
    <dbReference type="NCBI Taxonomy" id="1396505"/>
    <lineage>
        <taxon>Bacteria</taxon>
        <taxon>Bacillati</taxon>
        <taxon>Bacillota</taxon>
        <taxon>Bacilli</taxon>
        <taxon>Bacillales</taxon>
        <taxon>Bacillaceae</taxon>
        <taxon>Rossellomorea</taxon>
    </lineage>
</organism>
<dbReference type="RefSeq" id="WP_411159882.1">
    <property type="nucleotide sequence ID" value="NZ_JBJOSA010000010.1"/>
</dbReference>
<accession>A0ABW8VUB7</accession>
<evidence type="ECO:0000313" key="2">
    <source>
        <dbReference type="EMBL" id="MFL8937772.1"/>
    </source>
</evidence>
<dbReference type="Gene3D" id="1.10.260.40">
    <property type="entry name" value="lambda repressor-like DNA-binding domains"/>
    <property type="match status" value="1"/>
</dbReference>
<dbReference type="PROSITE" id="PS50943">
    <property type="entry name" value="HTH_CROC1"/>
    <property type="match status" value="1"/>
</dbReference>
<dbReference type="SUPFAM" id="SSF47413">
    <property type="entry name" value="lambda repressor-like DNA-binding domains"/>
    <property type="match status" value="1"/>
</dbReference>
<dbReference type="EMBL" id="JBJOSA010000010">
    <property type="protein sequence ID" value="MFL8937772.1"/>
    <property type="molecule type" value="Genomic_DNA"/>
</dbReference>
<evidence type="ECO:0000313" key="3">
    <source>
        <dbReference type="Proteomes" id="UP001628668"/>
    </source>
</evidence>
<proteinExistence type="predicted"/>
<reference evidence="2 3" key="1">
    <citation type="submission" date="2024-12" db="EMBL/GenBank/DDBJ databases">
        <authorList>
            <person name="Li X."/>
            <person name="Zhang D."/>
        </authorList>
    </citation>
    <scope>NUCLEOTIDE SEQUENCE [LARGE SCALE GENOMIC DNA]</scope>
    <source>
        <strain evidence="2 3">JCM19602</strain>
    </source>
</reference>